<proteinExistence type="predicted"/>
<evidence type="ECO:0000256" key="1">
    <source>
        <dbReference type="SAM" id="Phobius"/>
    </source>
</evidence>
<keyword evidence="1" id="KW-1133">Transmembrane helix</keyword>
<keyword evidence="1" id="KW-0472">Membrane</keyword>
<evidence type="ECO:0000313" key="2">
    <source>
        <dbReference type="EMBL" id="MCP1335407.1"/>
    </source>
</evidence>
<name>A0A9J6PFL3_9PROT</name>
<dbReference type="AlphaFoldDB" id="A0A9J6PFL3"/>
<keyword evidence="3" id="KW-1185">Reference proteome</keyword>
<keyword evidence="1" id="KW-0812">Transmembrane</keyword>
<reference evidence="2" key="1">
    <citation type="submission" date="2022-06" db="EMBL/GenBank/DDBJ databases">
        <title>Isolation and Genomics of Futiania mangrovii gen. nov., sp. nov., a Rare and Metabolically-versatile member in the Class Alphaproteobacteria.</title>
        <authorList>
            <person name="Liu L."/>
            <person name="Huang W.-C."/>
            <person name="Pan J."/>
            <person name="Li J."/>
            <person name="Huang Y."/>
            <person name="Du H."/>
            <person name="Liu Y."/>
            <person name="Li M."/>
        </authorList>
    </citation>
    <scope>NUCLEOTIDE SEQUENCE</scope>
    <source>
        <strain evidence="2">FT118</strain>
    </source>
</reference>
<dbReference type="RefSeq" id="WP_269331352.1">
    <property type="nucleotide sequence ID" value="NZ_JAMZFT010000001.1"/>
</dbReference>
<protein>
    <submittedName>
        <fullName evidence="2">Uncharacterized protein</fullName>
    </submittedName>
</protein>
<dbReference type="EMBL" id="JAMZFT010000001">
    <property type="protein sequence ID" value="MCP1335407.1"/>
    <property type="molecule type" value="Genomic_DNA"/>
</dbReference>
<feature type="transmembrane region" description="Helical" evidence="1">
    <location>
        <begin position="12"/>
        <end position="30"/>
    </location>
</feature>
<gene>
    <name evidence="2" type="ORF">NJQ99_03195</name>
</gene>
<accession>A0A9J6PFL3</accession>
<evidence type="ECO:0000313" key="3">
    <source>
        <dbReference type="Proteomes" id="UP001055804"/>
    </source>
</evidence>
<dbReference type="Proteomes" id="UP001055804">
    <property type="component" value="Unassembled WGS sequence"/>
</dbReference>
<organism evidence="2 3">
    <name type="scientific">Futiania mangrovi</name>
    <dbReference type="NCBI Taxonomy" id="2959716"/>
    <lineage>
        <taxon>Bacteria</taxon>
        <taxon>Pseudomonadati</taxon>
        <taxon>Pseudomonadota</taxon>
        <taxon>Alphaproteobacteria</taxon>
        <taxon>Futianiales</taxon>
        <taxon>Futianiaceae</taxon>
        <taxon>Futiania</taxon>
    </lineage>
</organism>
<sequence length="95" mass="9825">MTQPSGIDGWRGKAAAFAVLLAAVGGIVYINREVLFPGLVEVPVSPQDAAFAACLEARTAQIDQLVADGMMDAARAANAKERLAPVCQAQVDAAN</sequence>
<comment type="caution">
    <text evidence="2">The sequence shown here is derived from an EMBL/GenBank/DDBJ whole genome shotgun (WGS) entry which is preliminary data.</text>
</comment>